<accession>M7NAL8</accession>
<comment type="caution">
    <text evidence="1">The sequence shown here is derived from an EMBL/GenBank/DDBJ whole genome shotgun (WGS) entry which is preliminary data.</text>
</comment>
<dbReference type="Proteomes" id="UP000011910">
    <property type="component" value="Unassembled WGS sequence"/>
</dbReference>
<dbReference type="eggNOG" id="COG0729">
    <property type="taxonomic scope" value="Bacteria"/>
</dbReference>
<protein>
    <submittedName>
        <fullName evidence="1">Uncharacterized protein</fullName>
    </submittedName>
</protein>
<proteinExistence type="predicted"/>
<dbReference type="EMBL" id="AODQ01000009">
    <property type="protein sequence ID" value="EMR04236.1"/>
    <property type="molecule type" value="Genomic_DNA"/>
</dbReference>
<dbReference type="OrthoDB" id="333971at2"/>
<name>M7NAL8_9BACT</name>
<organism evidence="1 2">
    <name type="scientific">Cesiribacter andamanensis AMV16</name>
    <dbReference type="NCBI Taxonomy" id="1279009"/>
    <lineage>
        <taxon>Bacteria</taxon>
        <taxon>Pseudomonadati</taxon>
        <taxon>Bacteroidota</taxon>
        <taxon>Cytophagia</taxon>
        <taxon>Cytophagales</taxon>
        <taxon>Cesiribacteraceae</taxon>
        <taxon>Cesiribacter</taxon>
    </lineage>
</organism>
<gene>
    <name evidence="1" type="ORF">ADICEAN_00644</name>
</gene>
<dbReference type="AlphaFoldDB" id="M7NAL8"/>
<reference evidence="1 2" key="1">
    <citation type="journal article" date="2013" name="Genome Announc.">
        <title>Draft Genome Sequence of Cesiribacter andamanensis Strain AMV16T, Isolated from a Soil Sample from a Mud Volcano in the Andaman Islands, India.</title>
        <authorList>
            <person name="Shivaji S."/>
            <person name="Ara S."/>
            <person name="Begum Z."/>
            <person name="Srinivas T.N."/>
            <person name="Singh A."/>
            <person name="Kumar Pinnaka A."/>
        </authorList>
    </citation>
    <scope>NUCLEOTIDE SEQUENCE [LARGE SCALE GENOMIC DNA]</scope>
    <source>
        <strain evidence="1 2">AMV16</strain>
    </source>
</reference>
<evidence type="ECO:0000313" key="2">
    <source>
        <dbReference type="Proteomes" id="UP000011910"/>
    </source>
</evidence>
<keyword evidence="2" id="KW-1185">Reference proteome</keyword>
<dbReference type="RefSeq" id="WP_009194051.1">
    <property type="nucleotide sequence ID" value="NZ_AODQ01000009.1"/>
</dbReference>
<evidence type="ECO:0000313" key="1">
    <source>
        <dbReference type="EMBL" id="EMR04236.1"/>
    </source>
</evidence>
<sequence>MFTIPGDAAIEQGVRQLPPEVYALNGAWIEHSLKARRDALPAEVMNYYEALARKPVIYGTDKHEKFVVRARGVDLEIEMWQTSSKGKEKELLFSRLFLASETREINLLGLAGSDSFVFEGSGRSPIRLLVHGGADEDRYELKKGDKAPAPIRIYDTPAGNTFKTGRGIKVKKKKTPALKNFDANGRLLEFYIWD</sequence>
<dbReference type="STRING" id="1279009.ADICEAN_00644"/>